<name>A0A6H1P919_PRIMG</name>
<feature type="transmembrane region" description="Helical" evidence="6">
    <location>
        <begin position="234"/>
        <end position="257"/>
    </location>
</feature>
<gene>
    <name evidence="8" type="ORF">HFZ78_27390</name>
</gene>
<accession>A0A6H1P919</accession>
<evidence type="ECO:0000256" key="4">
    <source>
        <dbReference type="ARBA" id="ARBA00022989"/>
    </source>
</evidence>
<dbReference type="Pfam" id="PF00753">
    <property type="entry name" value="Lactamase_B"/>
    <property type="match status" value="1"/>
</dbReference>
<dbReference type="InterPro" id="IPR001279">
    <property type="entry name" value="Metallo-B-lactamas"/>
</dbReference>
<dbReference type="CDD" id="cd07731">
    <property type="entry name" value="ComA-like_MBL-fold"/>
    <property type="match status" value="1"/>
</dbReference>
<evidence type="ECO:0000256" key="3">
    <source>
        <dbReference type="ARBA" id="ARBA00022692"/>
    </source>
</evidence>
<dbReference type="Proteomes" id="UP000501868">
    <property type="component" value="Chromosome"/>
</dbReference>
<dbReference type="NCBIfam" id="TIGR00360">
    <property type="entry name" value="ComEC_N-term"/>
    <property type="match status" value="1"/>
</dbReference>
<dbReference type="InterPro" id="IPR025405">
    <property type="entry name" value="DUF4131"/>
</dbReference>
<evidence type="ECO:0000313" key="8">
    <source>
        <dbReference type="EMBL" id="QIZ09965.1"/>
    </source>
</evidence>
<keyword evidence="2" id="KW-1003">Cell membrane</keyword>
<feature type="transmembrane region" description="Helical" evidence="6">
    <location>
        <begin position="264"/>
        <end position="280"/>
    </location>
</feature>
<keyword evidence="5 6" id="KW-0472">Membrane</keyword>
<evidence type="ECO:0000256" key="6">
    <source>
        <dbReference type="SAM" id="Phobius"/>
    </source>
</evidence>
<keyword evidence="3 6" id="KW-0812">Transmembrane</keyword>
<reference evidence="8 9" key="1">
    <citation type="submission" date="2020-04" db="EMBL/GenBank/DDBJ databases">
        <title>Genome-Wide Identification of 5-Methylcytosine Sites in Bacterial Genomes By High-Throughput Sequencing of MspJI Restriction Fragments.</title>
        <authorList>
            <person name="Wu V."/>
        </authorList>
    </citation>
    <scope>NUCLEOTIDE SEQUENCE [LARGE SCALE GENOMIC DNA]</scope>
    <source>
        <strain evidence="8 9">S2</strain>
    </source>
</reference>
<feature type="transmembrane region" description="Helical" evidence="6">
    <location>
        <begin position="456"/>
        <end position="475"/>
    </location>
</feature>
<dbReference type="InterPro" id="IPR004797">
    <property type="entry name" value="Competence_ComEC/Rec2"/>
</dbReference>
<dbReference type="AlphaFoldDB" id="A0A6H1P919"/>
<dbReference type="PANTHER" id="PTHR30619">
    <property type="entry name" value="DNA INTERNALIZATION/COMPETENCE PROTEIN COMEC/REC2"/>
    <property type="match status" value="1"/>
</dbReference>
<dbReference type="Pfam" id="PF03772">
    <property type="entry name" value="Competence"/>
    <property type="match status" value="1"/>
</dbReference>
<proteinExistence type="predicted"/>
<feature type="transmembrane region" description="Helical" evidence="6">
    <location>
        <begin position="310"/>
        <end position="329"/>
    </location>
</feature>
<evidence type="ECO:0000259" key="7">
    <source>
        <dbReference type="SMART" id="SM00849"/>
    </source>
</evidence>
<dbReference type="GO" id="GO:0005886">
    <property type="term" value="C:plasma membrane"/>
    <property type="evidence" value="ECO:0007669"/>
    <property type="project" value="UniProtKB-SubCell"/>
</dbReference>
<protein>
    <submittedName>
        <fullName evidence="8">DNA internalization-related competence protein ComEC/Rec2</fullName>
    </submittedName>
</protein>
<dbReference type="InterPro" id="IPR036866">
    <property type="entry name" value="RibonucZ/Hydroxyglut_hydro"/>
</dbReference>
<dbReference type="InterPro" id="IPR052159">
    <property type="entry name" value="Competence_DNA_uptake"/>
</dbReference>
<feature type="transmembrane region" description="Helical" evidence="6">
    <location>
        <begin position="48"/>
        <end position="66"/>
    </location>
</feature>
<feature type="domain" description="Metallo-beta-lactamase" evidence="7">
    <location>
        <begin position="517"/>
        <end position="728"/>
    </location>
</feature>
<dbReference type="Gene3D" id="3.60.15.10">
    <property type="entry name" value="Ribonuclease Z/Hydroxyacylglutathione hydrolase-like"/>
    <property type="match status" value="1"/>
</dbReference>
<feature type="transmembrane region" description="Helical" evidence="6">
    <location>
        <begin position="395"/>
        <end position="416"/>
    </location>
</feature>
<feature type="transmembrane region" description="Helical" evidence="6">
    <location>
        <begin position="487"/>
        <end position="505"/>
    </location>
</feature>
<dbReference type="NCBIfam" id="TIGR00361">
    <property type="entry name" value="ComEC_Rec2"/>
    <property type="match status" value="1"/>
</dbReference>
<dbReference type="InterPro" id="IPR035681">
    <property type="entry name" value="ComA-like_MBL"/>
</dbReference>
<keyword evidence="4 6" id="KW-1133">Transmembrane helix</keyword>
<dbReference type="EMBL" id="CP051128">
    <property type="protein sequence ID" value="QIZ09965.1"/>
    <property type="molecule type" value="Genomic_DNA"/>
</dbReference>
<dbReference type="InterPro" id="IPR004477">
    <property type="entry name" value="ComEC_N"/>
</dbReference>
<feature type="transmembrane region" description="Helical" evidence="6">
    <location>
        <begin position="335"/>
        <end position="353"/>
    </location>
</feature>
<comment type="subcellular location">
    <subcellularLocation>
        <location evidence="1">Cell membrane</location>
        <topology evidence="1">Multi-pass membrane protein</topology>
    </subcellularLocation>
</comment>
<evidence type="ECO:0000256" key="2">
    <source>
        <dbReference type="ARBA" id="ARBA00022475"/>
    </source>
</evidence>
<feature type="transmembrane region" description="Helical" evidence="6">
    <location>
        <begin position="365"/>
        <end position="383"/>
    </location>
</feature>
<evidence type="ECO:0000256" key="5">
    <source>
        <dbReference type="ARBA" id="ARBA00023136"/>
    </source>
</evidence>
<dbReference type="PANTHER" id="PTHR30619:SF1">
    <property type="entry name" value="RECOMBINATION PROTEIN 2"/>
    <property type="match status" value="1"/>
</dbReference>
<reference evidence="8 9" key="2">
    <citation type="submission" date="2020-04" db="EMBL/GenBank/DDBJ databases">
        <authorList>
            <person name="Fomenkov A."/>
            <person name="Anton B.P."/>
            <person name="Roberts R.J."/>
        </authorList>
    </citation>
    <scope>NUCLEOTIDE SEQUENCE [LARGE SCALE GENOMIC DNA]</scope>
    <source>
        <strain evidence="8 9">S2</strain>
    </source>
</reference>
<evidence type="ECO:0000256" key="1">
    <source>
        <dbReference type="ARBA" id="ARBA00004651"/>
    </source>
</evidence>
<evidence type="ECO:0000313" key="9">
    <source>
        <dbReference type="Proteomes" id="UP000501868"/>
    </source>
</evidence>
<dbReference type="GO" id="GO:0030420">
    <property type="term" value="P:establishment of competence for transformation"/>
    <property type="evidence" value="ECO:0007669"/>
    <property type="project" value="InterPro"/>
</dbReference>
<dbReference type="Pfam" id="PF13567">
    <property type="entry name" value="DUF4131"/>
    <property type="match status" value="1"/>
</dbReference>
<feature type="transmembrane region" description="Helical" evidence="6">
    <location>
        <begin position="6"/>
        <end position="36"/>
    </location>
</feature>
<dbReference type="SUPFAM" id="SSF56281">
    <property type="entry name" value="Metallo-hydrolase/oxidoreductase"/>
    <property type="match status" value="1"/>
</dbReference>
<feature type="transmembrane region" description="Helical" evidence="6">
    <location>
        <begin position="423"/>
        <end position="444"/>
    </location>
</feature>
<dbReference type="SMART" id="SM00849">
    <property type="entry name" value="Lactamase_B"/>
    <property type="match status" value="1"/>
</dbReference>
<organism evidence="8 9">
    <name type="scientific">Priestia megaterium</name>
    <name type="common">Bacillus megaterium</name>
    <dbReference type="NCBI Taxonomy" id="1404"/>
    <lineage>
        <taxon>Bacteria</taxon>
        <taxon>Bacillati</taxon>
        <taxon>Bacillota</taxon>
        <taxon>Bacilli</taxon>
        <taxon>Bacillales</taxon>
        <taxon>Bacillaceae</taxon>
        <taxon>Priestia</taxon>
    </lineage>
</organism>
<sequence length="775" mass="88390">MNGKYIYFAIAALLGVLCVQLIFLPFFLLQTLYLYLLYKYKRFMKFQLGLVAVCFLTFLFIGQHAVSTNKTAIPSSTTTFYLQYTEDLKIDGDLLQVQAADARYKEKLLIRYKIQSEQEKNLLKAKTFYHCLCRVSGALEKPAIAKNPNAFNYRKYLSRKNIYWIIEIQENPLQTCSPMNPSPLELIKQLRYSGIYYLESHFPIEIASLSAALLFGDRNLFDPEVLTAYQKTGIVHLLAISGLHVSLLIAMVFYIGIRFGLTRQFMINFLLIILPIYVILTGGSPSVIRSAMMIFLVLLTVKLRARVRLFPLDAISLAFICYLFFNPMVIFDAGFQLSFSVSLVIILSAPYILQGYEKTITRMLATSLVAQLAALPFLLYHYFEVSMIGIIANMVYIPLFSFVYLPGLYLLFIIQFMFGKTPLILISIFRTIISLSNYLIEYLADFTFFRFIPGRPNWFLLIMYIFILLLIFFIWETKAYPKRKVHLIVLSAVLIIFQQGLNWLYPYGEVTMIDVGQGDSILIHLAHGKGTYLIDTGGTMNYTEEKWRERARAFEVGRDVVVPFLKGQGITKIDKLILTHGDMDHIGGTFSILKELEVKQILMPSVVEPSTTELAILEVAKKKNIAVIKVSEGDKWINGENEFYILSPEKNFTGERNSGSIAFIAQLGEVSWFFGGDLDQEGEEKIIKKYPNLKVDVLKAGHHGSKTSSAESFINQINPRIALISVGEKNRFGHPHSEVLNRLRKTKTVIFRTDQQGALTYKFYQGKGTISPYLP</sequence>